<reference evidence="2" key="1">
    <citation type="submission" date="2020-05" db="EMBL/GenBank/DDBJ databases">
        <title>Mycena genomes resolve the evolution of fungal bioluminescence.</title>
        <authorList>
            <person name="Tsai I.J."/>
        </authorList>
    </citation>
    <scope>NUCLEOTIDE SEQUENCE</scope>
    <source>
        <strain evidence="2">110903Hualien_Pintung</strain>
    </source>
</reference>
<sequence length="286" mass="32194">MTSLLDLVLQSALLPERRGREGPEAEAAAKLEWAWGLGRRSLEAHLDLFDLEPELREVLECPTTVPIVEDKTMIQLRMAHQGYPTRIQPNIMELYNGDTFFNYTVICLELDTDTPPYAVVSKVPPHLTLGTSFQKLMQFRRAHKLSASSLLDRLLRLPGSVEMTAGKLARPLSFMEPVFRSWLYGYPPPEFVEGLPIPPPLPIPELPFRVPPPPFLTPQRAWSNEDSDDDSLGGTPPRRITFRGTSMSFESSAAANLIRSQSRPVSRRTYVLQVQRVACRGRGAPY</sequence>
<accession>A0A8H6T270</accession>
<gene>
    <name evidence="2" type="ORF">HMN09_00703800</name>
</gene>
<evidence type="ECO:0000313" key="3">
    <source>
        <dbReference type="Proteomes" id="UP000613580"/>
    </source>
</evidence>
<feature type="region of interest" description="Disordered" evidence="1">
    <location>
        <begin position="217"/>
        <end position="239"/>
    </location>
</feature>
<organism evidence="2 3">
    <name type="scientific">Mycena chlorophos</name>
    <name type="common">Agaric fungus</name>
    <name type="synonym">Agaricus chlorophos</name>
    <dbReference type="NCBI Taxonomy" id="658473"/>
    <lineage>
        <taxon>Eukaryota</taxon>
        <taxon>Fungi</taxon>
        <taxon>Dikarya</taxon>
        <taxon>Basidiomycota</taxon>
        <taxon>Agaricomycotina</taxon>
        <taxon>Agaricomycetes</taxon>
        <taxon>Agaricomycetidae</taxon>
        <taxon>Agaricales</taxon>
        <taxon>Marasmiineae</taxon>
        <taxon>Mycenaceae</taxon>
        <taxon>Mycena</taxon>
    </lineage>
</organism>
<dbReference type="AlphaFoldDB" id="A0A8H6T270"/>
<dbReference type="Proteomes" id="UP000613580">
    <property type="component" value="Unassembled WGS sequence"/>
</dbReference>
<keyword evidence="3" id="KW-1185">Reference proteome</keyword>
<name>A0A8H6T270_MYCCL</name>
<evidence type="ECO:0000256" key="1">
    <source>
        <dbReference type="SAM" id="MobiDB-lite"/>
    </source>
</evidence>
<comment type="caution">
    <text evidence="2">The sequence shown here is derived from an EMBL/GenBank/DDBJ whole genome shotgun (WGS) entry which is preliminary data.</text>
</comment>
<proteinExistence type="predicted"/>
<protein>
    <submittedName>
        <fullName evidence="2">Uncharacterized protein</fullName>
    </submittedName>
</protein>
<evidence type="ECO:0000313" key="2">
    <source>
        <dbReference type="EMBL" id="KAF7308547.1"/>
    </source>
</evidence>
<dbReference type="EMBL" id="JACAZE010000008">
    <property type="protein sequence ID" value="KAF7308547.1"/>
    <property type="molecule type" value="Genomic_DNA"/>
</dbReference>